<feature type="domain" description="7TM GPCR serpentine receptor class x (Srx)" evidence="1">
    <location>
        <begin position="12"/>
        <end position="78"/>
    </location>
</feature>
<evidence type="ECO:0000313" key="2">
    <source>
        <dbReference type="EMBL" id="KAJ1361638.1"/>
    </source>
</evidence>
<proteinExistence type="predicted"/>
<sequence length="113" mass="13344">MFHESCGIHSDVVLRKRHQKEVRLFKQAMYQNALFIYEQVSFICIGPLFKHKWAAFLTYTFPWELCHALDGFIIVLFHIRLSHIGIKTKSTRQTTVLTIIPHHKQLNKNPCTH</sequence>
<dbReference type="Pfam" id="PF10328">
    <property type="entry name" value="7TM_GPCR_Srx"/>
    <property type="match status" value="1"/>
</dbReference>
<dbReference type="AlphaFoldDB" id="A0AAD5MTH2"/>
<dbReference type="EMBL" id="JAHQIW010004248">
    <property type="protein sequence ID" value="KAJ1361638.1"/>
    <property type="molecule type" value="Genomic_DNA"/>
</dbReference>
<organism evidence="2 3">
    <name type="scientific">Parelaphostrongylus tenuis</name>
    <name type="common">Meningeal worm</name>
    <dbReference type="NCBI Taxonomy" id="148309"/>
    <lineage>
        <taxon>Eukaryota</taxon>
        <taxon>Metazoa</taxon>
        <taxon>Ecdysozoa</taxon>
        <taxon>Nematoda</taxon>
        <taxon>Chromadorea</taxon>
        <taxon>Rhabditida</taxon>
        <taxon>Rhabditina</taxon>
        <taxon>Rhabditomorpha</taxon>
        <taxon>Strongyloidea</taxon>
        <taxon>Metastrongylidae</taxon>
        <taxon>Parelaphostrongylus</taxon>
    </lineage>
</organism>
<evidence type="ECO:0000259" key="1">
    <source>
        <dbReference type="Pfam" id="PF10328"/>
    </source>
</evidence>
<keyword evidence="3" id="KW-1185">Reference proteome</keyword>
<reference evidence="2" key="1">
    <citation type="submission" date="2021-06" db="EMBL/GenBank/DDBJ databases">
        <title>Parelaphostrongylus tenuis whole genome reference sequence.</title>
        <authorList>
            <person name="Garwood T.J."/>
            <person name="Larsen P.A."/>
            <person name="Fountain-Jones N.M."/>
            <person name="Garbe J.R."/>
            <person name="Macchietto M.G."/>
            <person name="Kania S.A."/>
            <person name="Gerhold R.W."/>
            <person name="Richards J.E."/>
            <person name="Wolf T.M."/>
        </authorList>
    </citation>
    <scope>NUCLEOTIDE SEQUENCE</scope>
    <source>
        <strain evidence="2">MNPRO001-30</strain>
        <tissue evidence="2">Meninges</tissue>
    </source>
</reference>
<protein>
    <recommendedName>
        <fullName evidence="1">7TM GPCR serpentine receptor class x (Srx) domain-containing protein</fullName>
    </recommendedName>
</protein>
<dbReference type="Proteomes" id="UP001196413">
    <property type="component" value="Unassembled WGS sequence"/>
</dbReference>
<evidence type="ECO:0000313" key="3">
    <source>
        <dbReference type="Proteomes" id="UP001196413"/>
    </source>
</evidence>
<dbReference type="PANTHER" id="PTHR23017:SF3">
    <property type="entry name" value="G-PROTEIN COUPLED RECEPTORS FAMILY 1 PROFILE DOMAIN-CONTAINING PROTEIN"/>
    <property type="match status" value="1"/>
</dbReference>
<dbReference type="PANTHER" id="PTHR23017">
    <property type="entry name" value="SERPENTINE RECEPTOR, CLASS X"/>
    <property type="match status" value="1"/>
</dbReference>
<dbReference type="InterPro" id="IPR019430">
    <property type="entry name" value="7TM_GPCR_serpentine_rcpt_Srx"/>
</dbReference>
<comment type="caution">
    <text evidence="2">The sequence shown here is derived from an EMBL/GenBank/DDBJ whole genome shotgun (WGS) entry which is preliminary data.</text>
</comment>
<gene>
    <name evidence="2" type="ORF">KIN20_020932</name>
</gene>
<accession>A0AAD5MTH2</accession>
<name>A0AAD5MTH2_PARTN</name>